<protein>
    <submittedName>
        <fullName evidence="2">Uncharacterized protein</fullName>
    </submittedName>
</protein>
<sequence length="259" mass="29396">MLFDSCRKCRSSRVELQKRLFGSNLKVTQDCLRCNRQSEWSSQPFLAATPAGNLLLSAAILFGGQGPNEVLCLLNSMGVTTHSVRSFFIHPEKYLLPAVERTWDEHVHDLHRMLNETGTPLIIGGDGRADSPGYSAKYGSYTAQKLNHNKIIHLQLAQNNEVKNSGHMELEGFKRMMSSLRVAGLTVEKVVTDRHRQLAKYVREQELDVLHMFEVSKRRLTSSQRRRVSKKWGTGREASTITYTGVPQSTTNKEEDHER</sequence>
<keyword evidence="3" id="KW-1185">Reference proteome</keyword>
<accession>A0A913ZW90</accession>
<dbReference type="OMA" id="MCHANIL"/>
<reference evidence="2" key="1">
    <citation type="submission" date="2022-11" db="UniProtKB">
        <authorList>
            <consortium name="EnsemblMetazoa"/>
        </authorList>
    </citation>
    <scope>IDENTIFICATION</scope>
</reference>
<dbReference type="AlphaFoldDB" id="A0A913ZW90"/>
<evidence type="ECO:0000313" key="2">
    <source>
        <dbReference type="EnsemblMetazoa" id="XP_038055923.1"/>
    </source>
</evidence>
<name>A0A913ZW90_PATMI</name>
<evidence type="ECO:0000313" key="3">
    <source>
        <dbReference type="Proteomes" id="UP000887568"/>
    </source>
</evidence>
<dbReference type="PANTHER" id="PTHR31751">
    <property type="entry name" value="SI:CH211-108C17.2-RELATED-RELATED"/>
    <property type="match status" value="1"/>
</dbReference>
<dbReference type="RefSeq" id="XP_038055923.1">
    <property type="nucleotide sequence ID" value="XM_038199995.1"/>
</dbReference>
<dbReference type="PANTHER" id="PTHR31751:SF44">
    <property type="entry name" value="SI:CH211-211K8.4-RELATED"/>
    <property type="match status" value="1"/>
</dbReference>
<proteinExistence type="predicted"/>
<dbReference type="GeneID" id="119727916"/>
<dbReference type="OrthoDB" id="5973657at2759"/>
<feature type="compositionally biased region" description="Polar residues" evidence="1">
    <location>
        <begin position="237"/>
        <end position="251"/>
    </location>
</feature>
<feature type="region of interest" description="Disordered" evidence="1">
    <location>
        <begin position="224"/>
        <end position="259"/>
    </location>
</feature>
<dbReference type="Proteomes" id="UP000887568">
    <property type="component" value="Unplaced"/>
</dbReference>
<organism evidence="2 3">
    <name type="scientific">Patiria miniata</name>
    <name type="common">Bat star</name>
    <name type="synonym">Asterina miniata</name>
    <dbReference type="NCBI Taxonomy" id="46514"/>
    <lineage>
        <taxon>Eukaryota</taxon>
        <taxon>Metazoa</taxon>
        <taxon>Echinodermata</taxon>
        <taxon>Eleutherozoa</taxon>
        <taxon>Asterozoa</taxon>
        <taxon>Asteroidea</taxon>
        <taxon>Valvatacea</taxon>
        <taxon>Valvatida</taxon>
        <taxon>Asterinidae</taxon>
        <taxon>Patiria</taxon>
    </lineage>
</organism>
<evidence type="ECO:0000256" key="1">
    <source>
        <dbReference type="SAM" id="MobiDB-lite"/>
    </source>
</evidence>
<dbReference type="EnsemblMetazoa" id="XM_038199995.1">
    <property type="protein sequence ID" value="XP_038055923.1"/>
    <property type="gene ID" value="LOC119727916"/>
</dbReference>